<evidence type="ECO:0000256" key="6">
    <source>
        <dbReference type="ARBA" id="ARBA00022695"/>
    </source>
</evidence>
<dbReference type="PANTHER" id="PTHR32294">
    <property type="entry name" value="DNA POLYMERASE III SUBUNIT ALPHA"/>
    <property type="match status" value="1"/>
</dbReference>
<organism evidence="12 13">
    <name type="scientific">Brevibacillus fulvus</name>
    <dbReference type="NCBI Taxonomy" id="1125967"/>
    <lineage>
        <taxon>Bacteria</taxon>
        <taxon>Bacillati</taxon>
        <taxon>Bacillota</taxon>
        <taxon>Bacilli</taxon>
        <taxon>Bacillales</taxon>
        <taxon>Paenibacillaceae</taxon>
        <taxon>Brevibacillus</taxon>
    </lineage>
</organism>
<evidence type="ECO:0000256" key="1">
    <source>
        <dbReference type="ARBA" id="ARBA00004496"/>
    </source>
</evidence>
<dbReference type="InterPro" id="IPR041931">
    <property type="entry name" value="DNA_pol3_alpha_thumb_dom"/>
</dbReference>
<protein>
    <recommendedName>
        <fullName evidence="4">DNA polymerase III subunit alpha</fullName>
        <ecNumber evidence="3">2.7.7.7</ecNumber>
    </recommendedName>
</protein>
<dbReference type="Proteomes" id="UP000717624">
    <property type="component" value="Unassembled WGS sequence"/>
</dbReference>
<dbReference type="InterPro" id="IPR004013">
    <property type="entry name" value="PHP_dom"/>
</dbReference>
<dbReference type="InterPro" id="IPR040982">
    <property type="entry name" value="DNA_pol3_finger"/>
</dbReference>
<evidence type="ECO:0000256" key="3">
    <source>
        <dbReference type="ARBA" id="ARBA00012417"/>
    </source>
</evidence>
<dbReference type="GO" id="GO:0005737">
    <property type="term" value="C:cytoplasm"/>
    <property type="evidence" value="ECO:0007669"/>
    <property type="project" value="UniProtKB-SubCell"/>
</dbReference>
<keyword evidence="8" id="KW-0239">DNA-directed DNA polymerase</keyword>
<keyword evidence="5 12" id="KW-0808">Transferase</keyword>
<comment type="catalytic activity">
    <reaction evidence="10">
        <text>DNA(n) + a 2'-deoxyribonucleoside 5'-triphosphate = DNA(n+1) + diphosphate</text>
        <dbReference type="Rhea" id="RHEA:22508"/>
        <dbReference type="Rhea" id="RHEA-COMP:17339"/>
        <dbReference type="Rhea" id="RHEA-COMP:17340"/>
        <dbReference type="ChEBI" id="CHEBI:33019"/>
        <dbReference type="ChEBI" id="CHEBI:61560"/>
        <dbReference type="ChEBI" id="CHEBI:173112"/>
        <dbReference type="EC" id="2.7.7.7"/>
    </reaction>
</comment>
<name>A0A939BVB7_9BACL</name>
<evidence type="ECO:0000256" key="10">
    <source>
        <dbReference type="ARBA" id="ARBA00049244"/>
    </source>
</evidence>
<dbReference type="Pfam" id="PF01336">
    <property type="entry name" value="tRNA_anti-codon"/>
    <property type="match status" value="1"/>
</dbReference>
<dbReference type="InterPro" id="IPR016195">
    <property type="entry name" value="Pol/histidinol_Pase-like"/>
</dbReference>
<dbReference type="InterPro" id="IPR004805">
    <property type="entry name" value="DnaE2/DnaE/PolC"/>
</dbReference>
<sequence>MNGSFVHLHTHTEYSLLDGAARIEALVRKTAELGMPALAITDHVNLYGAVPFYKACRAAGVKPILGMEAYILTEGNLQDRIRNAPAPAHLILLAENESGYRNLLKLSSIAHLEGHYLLPRLTKEILRKHSAGLIALSGCLQGEVARSLLAGETEQARLAALEYREIFGDDRFYLELQDHGLERERRLNQRLVELHRETGIPLVATNNVHYVEQSEARLQDLLLAIGEGKTLEEAERFRYETDQYYLKSPEEMAKLFAYAPEALANTLRIAERCTVELAFGQHILPYFPIQTGETPDEMLKRLCLEGCRERYGEIGPDISQRLEHELNIITRTGFTDYFLIVWDFMRYAHEHGIPTGPGRGSAAGSLVAYALKITNVDPLKYNLLFERFLNPERVTMPDIDIDFSIERRDEVIHYVANKYGYDRVAQIITFGTMAARAAVRDVGRAMGLSLGLIDRVAKQIPQSGSMTIEKALQVNPELARLAEENKQVAQLLELSQGLEGLPRHASTHAAGVVISREPLTDYVPLQSGSEGLALTQYPMEVLEEIGLLKMDFLGLRNLTIIQETLRLLQQEGVQLDLNRLPPADEKTFRMLSRGETTGLFQLESAGMRSVLRELKPTGIDDIVAVLALYRPGPMEIIPEYIDAKHGRKKVAYAHPDLEPILRETHGFMIYQEQIMQISSKMAGFSLGEADILRRAVGKKKRELLAEQRDKFVAGSIRQGYDERLAHEIYDLIVRFADYGFNKAHSVAYAIIAYQMAYLKANYPLPFMAALLSLSIGSQAKIAEYVEEARRLHVTVLPPDVNESEAFFAVKAGAIRFGLAAVKNVGYGAIDSIVKERSGKPYRDLFDFCSRVDSRLVNRRVIESLIMCGALDSLPGHRTQLLMMLDEAMGRQISRQEKNGQAQLDLFAMAAGQGQQEPMRDPATYPEVPPLSQMQQLKEERDLLGVYLSGHPLDQYAFVSNRPEVQSIAALPELSADQTVKIAGMVVEEKRIQTKKGAPMAFVTLEDKTAQVEVVVFPQVYAKAQELFQRECLLVLEGRLDFQEDQVKLLASRVWDLTALPQPATEPVLFVKISPQQEQDSTLNELHQLFQHKRGSTAVVLYYESRKQSLRLPDANRVQVDALFMQRAKEIVGENSVIQKEMPINWGR</sequence>
<dbReference type="Gene3D" id="1.10.150.870">
    <property type="match status" value="1"/>
</dbReference>
<comment type="subcellular location">
    <subcellularLocation>
        <location evidence="1">Cytoplasm</location>
    </subcellularLocation>
</comment>
<evidence type="ECO:0000259" key="11">
    <source>
        <dbReference type="SMART" id="SM00481"/>
    </source>
</evidence>
<keyword evidence="13" id="KW-1185">Reference proteome</keyword>
<reference evidence="12" key="1">
    <citation type="submission" date="2021-01" db="EMBL/GenBank/DDBJ databases">
        <title>Genomic Encyclopedia of Type Strains, Phase IV (KMG-IV): sequencing the most valuable type-strain genomes for metagenomic binning, comparative biology and taxonomic classification.</title>
        <authorList>
            <person name="Goeker M."/>
        </authorList>
    </citation>
    <scope>NUCLEOTIDE SEQUENCE</scope>
    <source>
        <strain evidence="12">DSM 25523</strain>
    </source>
</reference>
<dbReference type="AlphaFoldDB" id="A0A939BVB7"/>
<comment type="caution">
    <text evidence="12">The sequence shown here is derived from an EMBL/GenBank/DDBJ whole genome shotgun (WGS) entry which is preliminary data.</text>
</comment>
<dbReference type="NCBIfam" id="NF005298">
    <property type="entry name" value="PRK06826.1"/>
    <property type="match status" value="1"/>
</dbReference>
<comment type="similarity">
    <text evidence="2">Belongs to the DNA polymerase type-C family. DnaE subfamily.</text>
</comment>
<dbReference type="CDD" id="cd04485">
    <property type="entry name" value="DnaE_OBF"/>
    <property type="match status" value="1"/>
</dbReference>
<dbReference type="SMART" id="SM00481">
    <property type="entry name" value="POLIIIAc"/>
    <property type="match status" value="1"/>
</dbReference>
<dbReference type="Gene3D" id="2.40.50.140">
    <property type="entry name" value="Nucleic acid-binding proteins"/>
    <property type="match status" value="1"/>
</dbReference>
<dbReference type="InterPro" id="IPR012340">
    <property type="entry name" value="NA-bd_OB-fold"/>
</dbReference>
<dbReference type="InterPro" id="IPR004365">
    <property type="entry name" value="NA-bd_OB_tRNA"/>
</dbReference>
<feature type="domain" description="Polymerase/histidinol phosphatase N-terminal" evidence="11">
    <location>
        <begin position="6"/>
        <end position="73"/>
    </location>
</feature>
<dbReference type="Pfam" id="PF14579">
    <property type="entry name" value="HHH_6"/>
    <property type="match status" value="1"/>
</dbReference>
<dbReference type="SUPFAM" id="SSF89550">
    <property type="entry name" value="PHP domain-like"/>
    <property type="match status" value="1"/>
</dbReference>
<evidence type="ECO:0000313" key="13">
    <source>
        <dbReference type="Proteomes" id="UP000717624"/>
    </source>
</evidence>
<dbReference type="InterPro" id="IPR011708">
    <property type="entry name" value="DNA_pol3_alpha_NTPase_dom"/>
</dbReference>
<accession>A0A939BVB7</accession>
<comment type="function">
    <text evidence="9">DNA polymerase III is a complex, multichain enzyme responsible for most of the replicative synthesis in bacteria. This DNA polymerase also exhibits 3' to 5' exonuclease activity. The alpha chain is the DNA polymerase.</text>
</comment>
<dbReference type="InterPro" id="IPR003141">
    <property type="entry name" value="Pol/His_phosphatase_N"/>
</dbReference>
<evidence type="ECO:0000313" key="12">
    <source>
        <dbReference type="EMBL" id="MBM7591304.1"/>
    </source>
</evidence>
<dbReference type="Pfam" id="PF07733">
    <property type="entry name" value="DNA_pol3_alpha"/>
    <property type="match status" value="1"/>
</dbReference>
<dbReference type="NCBIfam" id="TIGR00594">
    <property type="entry name" value="polc"/>
    <property type="match status" value="1"/>
</dbReference>
<evidence type="ECO:0000256" key="5">
    <source>
        <dbReference type="ARBA" id="ARBA00022679"/>
    </source>
</evidence>
<evidence type="ECO:0000256" key="8">
    <source>
        <dbReference type="ARBA" id="ARBA00022932"/>
    </source>
</evidence>
<dbReference type="GO" id="GO:0008408">
    <property type="term" value="F:3'-5' exonuclease activity"/>
    <property type="evidence" value="ECO:0007669"/>
    <property type="project" value="InterPro"/>
</dbReference>
<dbReference type="Pfam" id="PF02811">
    <property type="entry name" value="PHP"/>
    <property type="match status" value="1"/>
</dbReference>
<dbReference type="EMBL" id="JAFBEB010000010">
    <property type="protein sequence ID" value="MBM7591304.1"/>
    <property type="molecule type" value="Genomic_DNA"/>
</dbReference>
<evidence type="ECO:0000256" key="7">
    <source>
        <dbReference type="ARBA" id="ARBA00022705"/>
    </source>
</evidence>
<dbReference type="CDD" id="cd12113">
    <property type="entry name" value="PHP_PolIIIA_DnaE3"/>
    <property type="match status" value="1"/>
</dbReference>
<dbReference type="GO" id="GO:0003676">
    <property type="term" value="F:nucleic acid binding"/>
    <property type="evidence" value="ECO:0007669"/>
    <property type="project" value="InterPro"/>
</dbReference>
<dbReference type="EC" id="2.7.7.7" evidence="3"/>
<keyword evidence="6 12" id="KW-0548">Nucleotidyltransferase</keyword>
<proteinExistence type="inferred from homology"/>
<dbReference type="Gene3D" id="3.20.20.140">
    <property type="entry name" value="Metal-dependent hydrolases"/>
    <property type="match status" value="1"/>
</dbReference>
<dbReference type="Gene3D" id="1.10.10.1600">
    <property type="entry name" value="Bacterial DNA polymerase III alpha subunit, thumb domain"/>
    <property type="match status" value="1"/>
</dbReference>
<keyword evidence="7" id="KW-0235">DNA replication</keyword>
<evidence type="ECO:0000256" key="4">
    <source>
        <dbReference type="ARBA" id="ARBA00019114"/>
    </source>
</evidence>
<evidence type="ECO:0000256" key="2">
    <source>
        <dbReference type="ARBA" id="ARBA00009496"/>
    </source>
</evidence>
<dbReference type="InterPro" id="IPR029460">
    <property type="entry name" value="DNAPol_HHH"/>
</dbReference>
<evidence type="ECO:0000256" key="9">
    <source>
        <dbReference type="ARBA" id="ARBA00025611"/>
    </source>
</evidence>
<dbReference type="GO" id="GO:0003887">
    <property type="term" value="F:DNA-directed DNA polymerase activity"/>
    <property type="evidence" value="ECO:0007669"/>
    <property type="project" value="UniProtKB-KW"/>
</dbReference>
<dbReference type="NCBIfam" id="NF004226">
    <property type="entry name" value="PRK05673.1"/>
    <property type="match status" value="1"/>
</dbReference>
<dbReference type="Pfam" id="PF17657">
    <property type="entry name" value="DNA_pol3_finger"/>
    <property type="match status" value="1"/>
</dbReference>
<dbReference type="GO" id="GO:0006260">
    <property type="term" value="P:DNA replication"/>
    <property type="evidence" value="ECO:0007669"/>
    <property type="project" value="UniProtKB-KW"/>
</dbReference>
<dbReference type="PANTHER" id="PTHR32294:SF0">
    <property type="entry name" value="DNA POLYMERASE III SUBUNIT ALPHA"/>
    <property type="match status" value="1"/>
</dbReference>
<gene>
    <name evidence="12" type="ORF">JOD01_002931</name>
</gene>